<evidence type="ECO:0000256" key="2">
    <source>
        <dbReference type="SAM" id="MobiDB-lite"/>
    </source>
</evidence>
<dbReference type="EMBL" id="JAWJEJ010000002">
    <property type="protein sequence ID" value="MDV3459201.1"/>
    <property type="molecule type" value="Genomic_DNA"/>
</dbReference>
<comment type="caution">
    <text evidence="5">The sequence shown here is derived from an EMBL/GenBank/DDBJ whole genome shotgun (WGS) entry which is preliminary data.</text>
</comment>
<dbReference type="SUPFAM" id="SSF103515">
    <property type="entry name" value="Autotransporter"/>
    <property type="match status" value="1"/>
</dbReference>
<feature type="signal peptide" evidence="3">
    <location>
        <begin position="1"/>
        <end position="36"/>
    </location>
</feature>
<evidence type="ECO:0000313" key="6">
    <source>
        <dbReference type="Proteomes" id="UP001273531"/>
    </source>
</evidence>
<dbReference type="Gene3D" id="2.40.128.130">
    <property type="entry name" value="Autotransporter beta-domain"/>
    <property type="match status" value="1"/>
</dbReference>
<evidence type="ECO:0000256" key="3">
    <source>
        <dbReference type="SAM" id="SignalP"/>
    </source>
</evidence>
<dbReference type="Pfam" id="PF12951">
    <property type="entry name" value="PATR"/>
    <property type="match status" value="2"/>
</dbReference>
<evidence type="ECO:0000259" key="4">
    <source>
        <dbReference type="PROSITE" id="PS51208"/>
    </source>
</evidence>
<dbReference type="RefSeq" id="WP_317228355.1">
    <property type="nucleotide sequence ID" value="NZ_JAWJEJ010000002.1"/>
</dbReference>
<dbReference type="Gene3D" id="2.160.20.20">
    <property type="match status" value="1"/>
</dbReference>
<dbReference type="SMART" id="SM00869">
    <property type="entry name" value="Autotransporter"/>
    <property type="match status" value="1"/>
</dbReference>
<dbReference type="PROSITE" id="PS00018">
    <property type="entry name" value="EF_HAND_1"/>
    <property type="match status" value="1"/>
</dbReference>
<accession>A0ABU3YCT0</accession>
<feature type="compositionally biased region" description="Polar residues" evidence="2">
    <location>
        <begin position="41"/>
        <end position="54"/>
    </location>
</feature>
<organism evidence="5 6">
    <name type="scientific">Sphingomonas agrestis</name>
    <dbReference type="NCBI Taxonomy" id="3080540"/>
    <lineage>
        <taxon>Bacteria</taxon>
        <taxon>Pseudomonadati</taxon>
        <taxon>Pseudomonadota</taxon>
        <taxon>Alphaproteobacteria</taxon>
        <taxon>Sphingomonadales</taxon>
        <taxon>Sphingomonadaceae</taxon>
        <taxon>Sphingomonas</taxon>
    </lineage>
</organism>
<gene>
    <name evidence="5" type="ORF">RZN05_19550</name>
</gene>
<feature type="domain" description="Autotransporter" evidence="4">
    <location>
        <begin position="1542"/>
        <end position="1819"/>
    </location>
</feature>
<feature type="region of interest" description="Disordered" evidence="2">
    <location>
        <begin position="595"/>
        <end position="618"/>
    </location>
</feature>
<dbReference type="Proteomes" id="UP001273531">
    <property type="component" value="Unassembled WGS sequence"/>
</dbReference>
<keyword evidence="1 3" id="KW-0732">Signal</keyword>
<dbReference type="InterPro" id="IPR018247">
    <property type="entry name" value="EF_Hand_1_Ca_BS"/>
</dbReference>
<evidence type="ECO:0000313" key="5">
    <source>
        <dbReference type="EMBL" id="MDV3459201.1"/>
    </source>
</evidence>
<dbReference type="InterPro" id="IPR013425">
    <property type="entry name" value="Autotrns_rpt"/>
</dbReference>
<feature type="chain" id="PRO_5045688108" evidence="3">
    <location>
        <begin position="37"/>
        <end position="1819"/>
    </location>
</feature>
<protein>
    <submittedName>
        <fullName evidence="5">Autotransporter-associated beta strand repeat-containing protein</fullName>
    </submittedName>
</protein>
<sequence length="1819" mass="175949">MTVISTAASGRIRSARAFVLAGTAVGALLAPATAQAQNLASSGSTDYSHTETGTRSGGPRTVDITTSGGNISLDLGTIEVLNNGNTTGAGVAATNTGPGNVTIDVDAVTASGTGATNGVDARAASGNVIVTTGTVNSSGNNNSRGIQAISGGGDITINADTTTGGLRGIFTGSNGGVFPDVTTIVSKNATAIGTGQVNAIIGQGQTVDITSGTARITNTAGFMGTAIYANAGTGGAIVRSGTAEALGNRQAAIQIYSDGSVLLESANASTTQNSDGLSVQSGTDVTIRSGTVSTTGATGARGIVVNVPGAPLDLTSEMVTTQGADSTAMLITGGAGAVKIDSGTIATRGANSVGIDLAGQTGATVIASDAITTVGEFAYGISVASTGAVDISSGSITATGQYSEGITVGSSGSLKIASGTIATTGNISSAIYARSSGAIDVTSEKATSGAGSLGVYLSNRGSMAGTLTLTSGEVLGAKNGIAAYGQDATTVTSGTVTLAGASTVASPGYGISARSANGAVSVTSGTIDGIEGGASFGIDARAAGANTATITSGSISAYGDGGFGIHGATDTGALTIASTGAITTTGTTATNVRDSGAVNPSTAPRETRPSHGIWATSTNGPISIDNAGTISTSGAAAFGIFAQSTTGAITVESDTVNTSGLAAQGIWAQTTNGNILINAGTTRTAAIGWDAAAGGTSDAVFGYSSGTGSVTVTSQDASSAGDYASAVGGVGGGAVNITSGTASSSGFQLATVYGSSRNSDVTINSTNATATGVNAYAVEGHAANGNLTITSGTASAEHGNAVFGDAGGLVTVNATTATARGDGGTAVAVTGGTGVVLTVGSASSNGTVVTNQQTSVTYRADAVFAQATNGAINATIGSATATGAGMDAVHLIANGTGGAVSATITGAVSSTSGTGLWIDPPGQVNINVGTGASVAGGANGINTVGGANSIVNLGTVSSTGGAAILASGPTTLDNSGTITAGTGAAAVQFGVSNDTVILRTGSTVTGTIVGGGGTDAAVLIGTGATPAATQTIAGFAGFDSLRVQSGYWTAPAAGASPFNRTTIDAGATLGLVNGANGIAGLSTPSIVDNGTLVVTSSASSGAGVFGTAVVTGTGGVRFTGAGTATLDGVNSLQNTGTNLVDAGSTVLVTGTQGGAFVNNGTFQIGTGGTTGNFTGNLIDNGTLIVNRSDAYTFVGALSGSGTFVKEGAGTITFGSGYGFTGTTVLNGGGIKLTTAVATTTELQVEGTGTVDFSGTNQQVAELAGTSRTASVNIAGGSLTVNQNSNTAFAGSLTGNGSFTKSGTGSLNFTGVNTYTGPTNVNGGRLAVNGSIVSPLTVNSGGTLGGTGTVGNTTIGSGGTWAPGNSIGTQTVNGNVTFAAGSIFAVEVNAAGQSDRVNATGTATIAGGTVQVLAEAGIYAPLTNYTILTAAAGVNGRFTTVTSNLAFLTPLLSYGTNNVVLTLGRNDTTFASQAASGNQRAVAAVVTARGLGDPIYNTVLVQSAAGARNTFDQLSGELHAALPSVLIDDNRRVRDAVLTRGLVDGDGIGMWAQGLQDYAGSRNQEGFAKIDSNRTGVIGGVDYGAGDLRVGVNGGYFDQDLTLGARGSNASVKTKLAGASLAWNAQGSFTAQVGGTWAWHDIDTARAISVSGIAGTSVASSKAESKQAFGELGYDLVDGPLDLGMFVRYAHDWTDVDAVAETGGVAALRVGDTHRETNSASVGLRMGGSAPVSTGLSIAPRASLAYIHSWGDLGGTRSVAFGTGPGFAIGGSALGSDALDVDLGIDLVTESGLRFGIGGFANASDQWGDYGAKASVSLRF</sequence>
<dbReference type="InterPro" id="IPR005546">
    <property type="entry name" value="Autotransporte_beta"/>
</dbReference>
<feature type="region of interest" description="Disordered" evidence="2">
    <location>
        <begin position="40"/>
        <end position="62"/>
    </location>
</feature>
<proteinExistence type="predicted"/>
<name>A0ABU3YCT0_9SPHN</name>
<keyword evidence="6" id="KW-1185">Reference proteome</keyword>
<dbReference type="PROSITE" id="PS51208">
    <property type="entry name" value="AUTOTRANSPORTER"/>
    <property type="match status" value="1"/>
</dbReference>
<dbReference type="InterPro" id="IPR012332">
    <property type="entry name" value="Autotransporter_pectin_lyase_C"/>
</dbReference>
<reference evidence="5 6" key="1">
    <citation type="submission" date="2023-10" db="EMBL/GenBank/DDBJ databases">
        <title>Sphingomonas sp. HF-S4 16S ribosomal RNA gene Genome sequencing and assembly.</title>
        <authorList>
            <person name="Lee H."/>
        </authorList>
    </citation>
    <scope>NUCLEOTIDE SEQUENCE [LARGE SCALE GENOMIC DNA]</scope>
    <source>
        <strain evidence="5 6">HF-S4</strain>
    </source>
</reference>
<evidence type="ECO:0000256" key="1">
    <source>
        <dbReference type="ARBA" id="ARBA00022729"/>
    </source>
</evidence>
<dbReference type="InterPro" id="IPR036709">
    <property type="entry name" value="Autotransporte_beta_dom_sf"/>
</dbReference>